<name>A0ACD0P3C5_9BASI</name>
<gene>
    <name evidence="1" type="ORF">IE53DRAFT_405053</name>
</gene>
<keyword evidence="2" id="KW-1185">Reference proteome</keyword>
<evidence type="ECO:0000313" key="2">
    <source>
        <dbReference type="Proteomes" id="UP000245626"/>
    </source>
</evidence>
<organism evidence="1 2">
    <name type="scientific">Violaceomyces palustris</name>
    <dbReference type="NCBI Taxonomy" id="1673888"/>
    <lineage>
        <taxon>Eukaryota</taxon>
        <taxon>Fungi</taxon>
        <taxon>Dikarya</taxon>
        <taxon>Basidiomycota</taxon>
        <taxon>Ustilaginomycotina</taxon>
        <taxon>Ustilaginomycetes</taxon>
        <taxon>Violaceomycetales</taxon>
        <taxon>Violaceomycetaceae</taxon>
        <taxon>Violaceomyces</taxon>
    </lineage>
</organism>
<evidence type="ECO:0000313" key="1">
    <source>
        <dbReference type="EMBL" id="PWN52600.1"/>
    </source>
</evidence>
<reference evidence="1 2" key="1">
    <citation type="journal article" date="2018" name="Mol. Biol. Evol.">
        <title>Broad Genomic Sampling Reveals a Smut Pathogenic Ancestry of the Fungal Clade Ustilaginomycotina.</title>
        <authorList>
            <person name="Kijpornyongpan T."/>
            <person name="Mondo S.J."/>
            <person name="Barry K."/>
            <person name="Sandor L."/>
            <person name="Lee J."/>
            <person name="Lipzen A."/>
            <person name="Pangilinan J."/>
            <person name="LaButti K."/>
            <person name="Hainaut M."/>
            <person name="Henrissat B."/>
            <person name="Grigoriev I.V."/>
            <person name="Spatafora J.W."/>
            <person name="Aime M.C."/>
        </authorList>
    </citation>
    <scope>NUCLEOTIDE SEQUENCE [LARGE SCALE GENOMIC DNA]</scope>
    <source>
        <strain evidence="1 2">SA 807</strain>
    </source>
</reference>
<sequence>MAGDGLDDELLALAGGPDSPMSSHSLSDDGSGSPSSNHRKRFSGKYSSKSKSGGAGKKRRKVDVDSDDDAEANSGDESEVENPYPLQGIYKDEKDMYALLEMNELDREEVLSRRRDEISQRQQRAQLAAMVRSQKAAGASTAKKVSSSSRPKKSKSSKSGSKKSSSRRRRSSSDIDDSLSDSDDEDQDAGGTDDDADGSDYSAGMGVSGAAKARKKKAVGATDTKTAKLSELRKKRKEKASGVRSRADSDDGGSSPKKRGYLLSSSDGDSSEEDDYESEEEGARRKGYSASASRRQSRGGREREERENELAKKEPPSLKDLNAVRVGRDSIERKLFAPRWKEAIIGSFIRLSWGTRDRADGKGKEEVHRIHQILDVHEKPGKYYDLSRDKSGRWTNVFVNFEWNGKDHEIDLRLISNSDFTENERERYLASFQDSKQRMPRKRELEEKADELEAFFTSPLSEVDIQRMLQAKKKSKNAAIAAGYGQIPGGGPNPSSSSSPSATKFGGSMNPNDHSDSLYGSPRDASSQQRSKYDQQVMAEMNDRNRRMEKERINEAERRAAKAKKLALANSSASLNGSDTPPISTSTPVRSGTPVQPVANGEGQDANTPITSSKRIKQPTSLINSFKIDVDLGDF</sequence>
<accession>A0ACD0P3C5</accession>
<dbReference type="Proteomes" id="UP000245626">
    <property type="component" value="Unassembled WGS sequence"/>
</dbReference>
<dbReference type="EMBL" id="KZ819767">
    <property type="protein sequence ID" value="PWN52600.1"/>
    <property type="molecule type" value="Genomic_DNA"/>
</dbReference>
<proteinExistence type="predicted"/>
<protein>
    <submittedName>
        <fullName evidence="1">Uncharacterized protein</fullName>
    </submittedName>
</protein>